<organism evidence="1 2">
    <name type="scientific">Maribacter dokdonensis</name>
    <dbReference type="NCBI Taxonomy" id="320912"/>
    <lineage>
        <taxon>Bacteria</taxon>
        <taxon>Pseudomonadati</taxon>
        <taxon>Bacteroidota</taxon>
        <taxon>Flavobacteriia</taxon>
        <taxon>Flavobacteriales</taxon>
        <taxon>Flavobacteriaceae</taxon>
        <taxon>Maribacter</taxon>
    </lineage>
</organism>
<dbReference type="AlphaFoldDB" id="A0A1H4KYS4"/>
<gene>
    <name evidence="1" type="ORF">SAMN05192540_1131</name>
</gene>
<protein>
    <submittedName>
        <fullName evidence="1">Uncharacterized protein</fullName>
    </submittedName>
</protein>
<evidence type="ECO:0000313" key="1">
    <source>
        <dbReference type="EMBL" id="SEB63593.1"/>
    </source>
</evidence>
<proteinExistence type="predicted"/>
<accession>A0A1H4KYS4</accession>
<evidence type="ECO:0000313" key="2">
    <source>
        <dbReference type="Proteomes" id="UP000183038"/>
    </source>
</evidence>
<name>A0A1H4KYS4_9FLAO</name>
<dbReference type="Proteomes" id="UP000183038">
    <property type="component" value="Unassembled WGS sequence"/>
</dbReference>
<sequence>MIDIYQLRVMKKTFLLVLISCFVGSYMGIAQKDVATLYFKDGKKLTGFAKLINGNQVKFKKSKSYKAEKFHFDNLEQVVINDKEKASTYIYLETRKGYFNVVRELEIGTVNLYVLEQTGYSSPMFVGGANGQMNMMHGNYYDIKNLYVSKGVNGEVTHLGSNQLFSKNFKNAASDYFSDCPELVAKIQNKEYRKKHVKDIVHFYNLKCNGQHVVLTKQSKTP</sequence>
<reference evidence="1 2" key="1">
    <citation type="submission" date="2016-10" db="EMBL/GenBank/DDBJ databases">
        <authorList>
            <person name="de Groot N.N."/>
        </authorList>
    </citation>
    <scope>NUCLEOTIDE SEQUENCE [LARGE SCALE GENOMIC DNA]</scope>
    <source>
        <strain evidence="1 2">MAR_2009_71</strain>
    </source>
</reference>
<dbReference type="EMBL" id="FNTB01000001">
    <property type="protein sequence ID" value="SEB63593.1"/>
    <property type="molecule type" value="Genomic_DNA"/>
</dbReference>